<accession>U2ERY0</accession>
<dbReference type="EMBL" id="AFNV02000001">
    <property type="protein sequence ID" value="ERJ20752.1"/>
    <property type="molecule type" value="Genomic_DNA"/>
</dbReference>
<reference evidence="2 3" key="1">
    <citation type="journal article" date="2011" name="J. Bacteriol.">
        <title>Genome sequence of Salinisphaera shabanensis, a gammaproteobacterium from the harsh, variable environment of the brine-seawater interface of the Shaban Deep in the Red Sea.</title>
        <authorList>
            <person name="Antunes A."/>
            <person name="Alam I."/>
            <person name="Bajic V.B."/>
            <person name="Stingl U."/>
        </authorList>
    </citation>
    <scope>NUCLEOTIDE SEQUENCE [LARGE SCALE GENOMIC DNA]</scope>
    <source>
        <strain evidence="2 3">E1L3A</strain>
    </source>
</reference>
<dbReference type="AlphaFoldDB" id="U2ERY0"/>
<organism evidence="2 3">
    <name type="scientific">Salinisphaera shabanensis E1L3A</name>
    <dbReference type="NCBI Taxonomy" id="1033802"/>
    <lineage>
        <taxon>Bacteria</taxon>
        <taxon>Pseudomonadati</taxon>
        <taxon>Pseudomonadota</taxon>
        <taxon>Gammaproteobacteria</taxon>
        <taxon>Salinisphaerales</taxon>
        <taxon>Salinisphaeraceae</taxon>
        <taxon>Salinisphaera</taxon>
    </lineage>
</organism>
<comment type="caution">
    <text evidence="2">The sequence shown here is derived from an EMBL/GenBank/DDBJ whole genome shotgun (WGS) entry which is preliminary data.</text>
</comment>
<proteinExistence type="predicted"/>
<protein>
    <submittedName>
        <fullName evidence="2">Uncharacterized protein</fullName>
    </submittedName>
</protein>
<reference evidence="2 3" key="2">
    <citation type="journal article" date="2013" name="PLoS ONE">
        <title>INDIGO - INtegrated Data Warehouse of MIcrobial GenOmes with Examples from the Red Sea Extremophiles.</title>
        <authorList>
            <person name="Alam I."/>
            <person name="Antunes A."/>
            <person name="Kamau A.A."/>
            <person name="Ba Alawi W."/>
            <person name="Kalkatawi M."/>
            <person name="Stingl U."/>
            <person name="Bajic V.B."/>
        </authorList>
    </citation>
    <scope>NUCLEOTIDE SEQUENCE [LARGE SCALE GENOMIC DNA]</scope>
    <source>
        <strain evidence="2 3">E1L3A</strain>
    </source>
</reference>
<evidence type="ECO:0000256" key="1">
    <source>
        <dbReference type="SAM" id="MobiDB-lite"/>
    </source>
</evidence>
<evidence type="ECO:0000313" key="2">
    <source>
        <dbReference type="EMBL" id="ERJ20752.1"/>
    </source>
</evidence>
<sequence>MAIVLLRGKAQPHGNAADNRRPRIINSDTLSESRARTAEHALDARSVLIPARASNETFEYV</sequence>
<keyword evidence="3" id="KW-1185">Reference proteome</keyword>
<evidence type="ECO:0000313" key="3">
    <source>
        <dbReference type="Proteomes" id="UP000006242"/>
    </source>
</evidence>
<dbReference type="STRING" id="1033802.SSPSH_000094"/>
<gene>
    <name evidence="2" type="ORF">SSPSH_000094</name>
</gene>
<name>U2ERY0_9GAMM</name>
<dbReference type="Proteomes" id="UP000006242">
    <property type="component" value="Unassembled WGS sequence"/>
</dbReference>
<feature type="region of interest" description="Disordered" evidence="1">
    <location>
        <begin position="9"/>
        <end position="32"/>
    </location>
</feature>